<accession>A0A844T0S2</accession>
<dbReference type="Proteomes" id="UP000436468">
    <property type="component" value="Unassembled WGS sequence"/>
</dbReference>
<gene>
    <name evidence="1" type="ORF">GPL21_39935</name>
</gene>
<protein>
    <recommendedName>
        <fullName evidence="3">Antitoxin Xre/MbcA/ParS-like toxin-binding domain-containing protein</fullName>
    </recommendedName>
</protein>
<proteinExistence type="predicted"/>
<sequence length="130" mass="14401">MVAKARKTVLESGDWLTTAQIARMAGFGDSNLRSHPNKWKNDEQIFTVRHRGVDYFPRYALDGSIGCRPAKGLASVLSVFHGRKDDWGIAYWFASVNSFLGGKRPQDLLLDQPDRVIAAAEDEVTGVVHG</sequence>
<keyword evidence="2" id="KW-1185">Reference proteome</keyword>
<name>A0A844T0S2_9BRAD</name>
<organism evidence="1 2">
    <name type="scientific">Bradyrhizobium pachyrhizi</name>
    <dbReference type="NCBI Taxonomy" id="280333"/>
    <lineage>
        <taxon>Bacteria</taxon>
        <taxon>Pseudomonadati</taxon>
        <taxon>Pseudomonadota</taxon>
        <taxon>Alphaproteobacteria</taxon>
        <taxon>Hyphomicrobiales</taxon>
        <taxon>Nitrobacteraceae</taxon>
        <taxon>Bradyrhizobium</taxon>
    </lineage>
</organism>
<evidence type="ECO:0000313" key="1">
    <source>
        <dbReference type="EMBL" id="MVT71205.1"/>
    </source>
</evidence>
<dbReference type="EMBL" id="WQNF01000064">
    <property type="protein sequence ID" value="MVT71205.1"/>
    <property type="molecule type" value="Genomic_DNA"/>
</dbReference>
<dbReference type="AlphaFoldDB" id="A0A844T0S2"/>
<evidence type="ECO:0008006" key="3">
    <source>
        <dbReference type="Google" id="ProtNLM"/>
    </source>
</evidence>
<comment type="caution">
    <text evidence="1">The sequence shown here is derived from an EMBL/GenBank/DDBJ whole genome shotgun (WGS) entry which is preliminary data.</text>
</comment>
<evidence type="ECO:0000313" key="2">
    <source>
        <dbReference type="Proteomes" id="UP000436468"/>
    </source>
</evidence>
<reference evidence="1 2" key="1">
    <citation type="submission" date="2019-12" db="EMBL/GenBank/DDBJ databases">
        <title>Draft genome sequences Bradyrhizobium cajani AMBPC1010, Bradyrhizobium pachyrhizi AMBPC1040 and Bradyrhizobium yuanmingense ALSPC3051, three plant growth promoting strains isolated from nodules of Cajanus cajan L. in Dominican Republic.</title>
        <authorList>
            <person name="Flores-Felix J.D."/>
            <person name="Araujo J."/>
            <person name="Diaz-Alcantara C."/>
            <person name="Gonzalez-Andres F."/>
            <person name="Velazquez E."/>
        </authorList>
    </citation>
    <scope>NUCLEOTIDE SEQUENCE [LARGE SCALE GENOMIC DNA]</scope>
    <source>
        <strain evidence="1 2">1040</strain>
    </source>
</reference>